<evidence type="ECO:0000313" key="3">
    <source>
        <dbReference type="EMBL" id="ALF52852.1"/>
    </source>
</evidence>
<sequence length="130" mass="13713">MFLKSFGGVVVAMTLLVGNTAIAQTTETQLAFHIQVGSDNDGNPIILDAGSVQGSEYTILQKQGNGLTKTTFRASCAEGRLFSETAANYSADGQLISEKPTQQEITPQPGTPEANSMEIVCQTASKEGNQ</sequence>
<feature type="region of interest" description="Disordered" evidence="1">
    <location>
        <begin position="92"/>
        <end position="116"/>
    </location>
</feature>
<name>A0A0M4SQF6_9NOSO</name>
<feature type="chain" id="PRO_5005801701" description="Lipoprotein" evidence="2">
    <location>
        <begin position="24"/>
        <end position="130"/>
    </location>
</feature>
<feature type="compositionally biased region" description="Polar residues" evidence="1">
    <location>
        <begin position="99"/>
        <end position="108"/>
    </location>
</feature>
<evidence type="ECO:0000256" key="2">
    <source>
        <dbReference type="SAM" id="SignalP"/>
    </source>
</evidence>
<dbReference type="PATRIC" id="fig|224013.5.peg.2000"/>
<gene>
    <name evidence="3" type="ORF">ACX27_08260</name>
</gene>
<protein>
    <recommendedName>
        <fullName evidence="5">Lipoprotein</fullName>
    </recommendedName>
</protein>
<evidence type="ECO:0000313" key="4">
    <source>
        <dbReference type="Proteomes" id="UP000062645"/>
    </source>
</evidence>
<dbReference type="OrthoDB" id="486397at2"/>
<keyword evidence="2" id="KW-0732">Signal</keyword>
<dbReference type="KEGG" id="npz:ACX27_08260"/>
<organism evidence="3 4">
    <name type="scientific">Nostoc piscinale CENA21</name>
    <dbReference type="NCBI Taxonomy" id="224013"/>
    <lineage>
        <taxon>Bacteria</taxon>
        <taxon>Bacillati</taxon>
        <taxon>Cyanobacteriota</taxon>
        <taxon>Cyanophyceae</taxon>
        <taxon>Nostocales</taxon>
        <taxon>Nostocaceae</taxon>
        <taxon>Nostoc</taxon>
    </lineage>
</organism>
<reference evidence="4" key="1">
    <citation type="submission" date="2015-07" db="EMBL/GenBank/DDBJ databases">
        <title>Genome Of Nitrogen-Fixing Cyanobacterium Nostoc piscinale CENA21 From Solimoes/Amazon River Floodplain Sediments And Comparative Genomics To Uncover Biosynthetic Natural Products Potential.</title>
        <authorList>
            <person name="Leao T.F."/>
            <person name="Leao P.N."/>
            <person name="Guimaraes P.I."/>
            <person name="de Melo A.G.C."/>
            <person name="Ramos R.T.J."/>
            <person name="Silva A."/>
            <person name="Fiore M.F."/>
            <person name="Schneider M.P.C."/>
        </authorList>
    </citation>
    <scope>NUCLEOTIDE SEQUENCE [LARGE SCALE GENOMIC DNA]</scope>
    <source>
        <strain evidence="4">CENA21</strain>
    </source>
</reference>
<keyword evidence="4" id="KW-1185">Reference proteome</keyword>
<proteinExistence type="predicted"/>
<accession>A0A0M4SQF6</accession>
<evidence type="ECO:0008006" key="5">
    <source>
        <dbReference type="Google" id="ProtNLM"/>
    </source>
</evidence>
<reference evidence="3 4" key="2">
    <citation type="journal article" date="2016" name="Genome Announc.">
        <title>Draft Genome Sequence of the N2-Fixing Cyanobacterium Nostoc piscinale CENA21, Isolated from the Brazilian Amazon Floodplain.</title>
        <authorList>
            <person name="Leao T."/>
            <person name="Guimaraes P.I."/>
            <person name="de Melo A.G."/>
            <person name="Ramos R.T."/>
            <person name="Leao P.N."/>
            <person name="Silva A."/>
            <person name="Fiore M.F."/>
            <person name="Schneider M.P."/>
        </authorList>
    </citation>
    <scope>NUCLEOTIDE SEQUENCE [LARGE SCALE GENOMIC DNA]</scope>
    <source>
        <strain evidence="3 4">CENA21</strain>
    </source>
</reference>
<dbReference type="Proteomes" id="UP000062645">
    <property type="component" value="Chromosome"/>
</dbReference>
<dbReference type="AlphaFoldDB" id="A0A0M4SQF6"/>
<dbReference type="EMBL" id="CP012036">
    <property type="protein sequence ID" value="ALF52852.1"/>
    <property type="molecule type" value="Genomic_DNA"/>
</dbReference>
<evidence type="ECO:0000256" key="1">
    <source>
        <dbReference type="SAM" id="MobiDB-lite"/>
    </source>
</evidence>
<dbReference type="RefSeq" id="WP_062290791.1">
    <property type="nucleotide sequence ID" value="NZ_CP012036.1"/>
</dbReference>
<feature type="signal peptide" evidence="2">
    <location>
        <begin position="1"/>
        <end position="23"/>
    </location>
</feature>